<dbReference type="AlphaFoldDB" id="A0A8T2P3N4"/>
<proteinExistence type="predicted"/>
<reference evidence="1" key="1">
    <citation type="thesis" date="2021" institute="BYU ScholarsArchive" country="Provo, UT, USA">
        <title>Applications of and Algorithms for Genome Assembly and Genomic Analyses with an Emphasis on Marine Teleosts.</title>
        <authorList>
            <person name="Pickett B.D."/>
        </authorList>
    </citation>
    <scope>NUCLEOTIDE SEQUENCE</scope>
    <source>
        <strain evidence="1">HI-2016</strain>
    </source>
</reference>
<name>A0A8T2P3N4_9TELE</name>
<accession>A0A8T2P3N4</accession>
<organism evidence="1 2">
    <name type="scientific">Albula glossodonta</name>
    <name type="common">roundjaw bonefish</name>
    <dbReference type="NCBI Taxonomy" id="121402"/>
    <lineage>
        <taxon>Eukaryota</taxon>
        <taxon>Metazoa</taxon>
        <taxon>Chordata</taxon>
        <taxon>Craniata</taxon>
        <taxon>Vertebrata</taxon>
        <taxon>Euteleostomi</taxon>
        <taxon>Actinopterygii</taxon>
        <taxon>Neopterygii</taxon>
        <taxon>Teleostei</taxon>
        <taxon>Albuliformes</taxon>
        <taxon>Albulidae</taxon>
        <taxon>Albula</taxon>
    </lineage>
</organism>
<evidence type="ECO:0000313" key="2">
    <source>
        <dbReference type="Proteomes" id="UP000824540"/>
    </source>
</evidence>
<sequence>MFIHSMVQCTQCLMVGGVSVFLCRGTKVTQVFLEWTERKGREETLVSRVKRETEE</sequence>
<dbReference type="Proteomes" id="UP000824540">
    <property type="component" value="Unassembled WGS sequence"/>
</dbReference>
<protein>
    <submittedName>
        <fullName evidence="1">Uncharacterized protein</fullName>
    </submittedName>
</protein>
<keyword evidence="2" id="KW-1185">Reference proteome</keyword>
<evidence type="ECO:0000313" key="1">
    <source>
        <dbReference type="EMBL" id="KAG9344232.1"/>
    </source>
</evidence>
<comment type="caution">
    <text evidence="1">The sequence shown here is derived from an EMBL/GenBank/DDBJ whole genome shotgun (WGS) entry which is preliminary data.</text>
</comment>
<gene>
    <name evidence="1" type="ORF">JZ751_010901</name>
</gene>
<dbReference type="EMBL" id="JAFBMS010000020">
    <property type="protein sequence ID" value="KAG9344232.1"/>
    <property type="molecule type" value="Genomic_DNA"/>
</dbReference>